<proteinExistence type="predicted"/>
<keyword evidence="2" id="KW-1185">Reference proteome</keyword>
<organism evidence="1 2">
    <name type="scientific">Saguinus oedipus</name>
    <name type="common">Cotton-top tamarin</name>
    <name type="synonym">Oedipomidas oedipus</name>
    <dbReference type="NCBI Taxonomy" id="9490"/>
    <lineage>
        <taxon>Eukaryota</taxon>
        <taxon>Metazoa</taxon>
        <taxon>Chordata</taxon>
        <taxon>Craniata</taxon>
        <taxon>Vertebrata</taxon>
        <taxon>Euteleostomi</taxon>
        <taxon>Mammalia</taxon>
        <taxon>Eutheria</taxon>
        <taxon>Euarchontoglires</taxon>
        <taxon>Primates</taxon>
        <taxon>Haplorrhini</taxon>
        <taxon>Platyrrhini</taxon>
        <taxon>Cebidae</taxon>
        <taxon>Callitrichinae</taxon>
        <taxon>Saguinus</taxon>
    </lineage>
</organism>
<protein>
    <submittedName>
        <fullName evidence="1">Uncharacterized protein</fullName>
    </submittedName>
</protein>
<name>A0ABQ9U6F9_SAGOE</name>
<sequence>MFPRCIAKAVQDHRTSEGPAGPSVQDYMLTVTGCSIEACRAHRKQVDEGERRQDPAGAPALPAVVKTHKPYCSSFSIHLFTTLGEEARSYGSY</sequence>
<accession>A0ABQ9U6F9</accession>
<comment type="caution">
    <text evidence="1">The sequence shown here is derived from an EMBL/GenBank/DDBJ whole genome shotgun (WGS) entry which is preliminary data.</text>
</comment>
<reference evidence="1 2" key="1">
    <citation type="submission" date="2023-05" db="EMBL/GenBank/DDBJ databases">
        <title>B98-5 Cell Line De Novo Hybrid Assembly: An Optical Mapping Approach.</title>
        <authorList>
            <person name="Kananen K."/>
            <person name="Auerbach J.A."/>
            <person name="Kautto E."/>
            <person name="Blachly J.S."/>
        </authorList>
    </citation>
    <scope>NUCLEOTIDE SEQUENCE [LARGE SCALE GENOMIC DNA]</scope>
    <source>
        <strain evidence="1">B95-8</strain>
        <tissue evidence="1">Cell line</tissue>
    </source>
</reference>
<evidence type="ECO:0000313" key="1">
    <source>
        <dbReference type="EMBL" id="KAK2092364.1"/>
    </source>
</evidence>
<gene>
    <name evidence="1" type="ORF">P7K49_028892</name>
</gene>
<evidence type="ECO:0000313" key="2">
    <source>
        <dbReference type="Proteomes" id="UP001266305"/>
    </source>
</evidence>
<dbReference type="EMBL" id="JASSZA010000015">
    <property type="protein sequence ID" value="KAK2092364.1"/>
    <property type="molecule type" value="Genomic_DNA"/>
</dbReference>
<dbReference type="Proteomes" id="UP001266305">
    <property type="component" value="Unassembled WGS sequence"/>
</dbReference>